<dbReference type="Gene3D" id="1.10.357.10">
    <property type="entry name" value="Tetracycline Repressor, domain 2"/>
    <property type="match status" value="1"/>
</dbReference>
<feature type="domain" description="HTH tetR-type" evidence="3">
    <location>
        <begin position="9"/>
        <end position="68"/>
    </location>
</feature>
<evidence type="ECO:0000313" key="5">
    <source>
        <dbReference type="Proteomes" id="UP000051386"/>
    </source>
</evidence>
<organism evidence="4 5">
    <name type="scientific">Stenotrophomonas chelatiphaga</name>
    <dbReference type="NCBI Taxonomy" id="517011"/>
    <lineage>
        <taxon>Bacteria</taxon>
        <taxon>Pseudomonadati</taxon>
        <taxon>Pseudomonadota</taxon>
        <taxon>Gammaproteobacteria</taxon>
        <taxon>Lysobacterales</taxon>
        <taxon>Lysobacteraceae</taxon>
        <taxon>Stenotrophomonas</taxon>
    </lineage>
</organism>
<dbReference type="InterPro" id="IPR036271">
    <property type="entry name" value="Tet_transcr_reg_TetR-rel_C_sf"/>
</dbReference>
<dbReference type="GO" id="GO:0003700">
    <property type="term" value="F:DNA-binding transcription factor activity"/>
    <property type="evidence" value="ECO:0007669"/>
    <property type="project" value="TreeGrafter"/>
</dbReference>
<gene>
    <name evidence="4" type="ORF">ABB28_03555</name>
</gene>
<dbReference type="PATRIC" id="fig|517011.3.peg.3463"/>
<dbReference type="PROSITE" id="PS50977">
    <property type="entry name" value="HTH_TETR_2"/>
    <property type="match status" value="1"/>
</dbReference>
<keyword evidence="1 2" id="KW-0238">DNA-binding</keyword>
<evidence type="ECO:0000256" key="1">
    <source>
        <dbReference type="ARBA" id="ARBA00023125"/>
    </source>
</evidence>
<evidence type="ECO:0000313" key="4">
    <source>
        <dbReference type="EMBL" id="KRG76338.1"/>
    </source>
</evidence>
<dbReference type="InterPro" id="IPR001647">
    <property type="entry name" value="HTH_TetR"/>
</dbReference>
<protein>
    <submittedName>
        <fullName evidence="4">TetR family transcriptional regulator</fullName>
    </submittedName>
</protein>
<evidence type="ECO:0000256" key="2">
    <source>
        <dbReference type="PROSITE-ProRule" id="PRU00335"/>
    </source>
</evidence>
<reference evidence="4 5" key="1">
    <citation type="submission" date="2015-05" db="EMBL/GenBank/DDBJ databases">
        <title>Genome sequencing and analysis of members of genus Stenotrophomonas.</title>
        <authorList>
            <person name="Patil P.P."/>
            <person name="Midha S."/>
            <person name="Patil P.B."/>
        </authorList>
    </citation>
    <scope>NUCLEOTIDE SEQUENCE [LARGE SCALE GENOMIC DNA]</scope>
    <source>
        <strain evidence="4 5">DSM 21508</strain>
    </source>
</reference>
<dbReference type="GO" id="GO:0000976">
    <property type="term" value="F:transcription cis-regulatory region binding"/>
    <property type="evidence" value="ECO:0007669"/>
    <property type="project" value="TreeGrafter"/>
</dbReference>
<dbReference type="PRINTS" id="PR00455">
    <property type="entry name" value="HTHTETR"/>
</dbReference>
<evidence type="ECO:0000259" key="3">
    <source>
        <dbReference type="PROSITE" id="PS50977"/>
    </source>
</evidence>
<dbReference type="SUPFAM" id="SSF48498">
    <property type="entry name" value="Tetracyclin repressor-like, C-terminal domain"/>
    <property type="match status" value="1"/>
</dbReference>
<accession>A0A0R0DCH4</accession>
<dbReference type="SUPFAM" id="SSF46689">
    <property type="entry name" value="Homeodomain-like"/>
    <property type="match status" value="1"/>
</dbReference>
<dbReference type="AlphaFoldDB" id="A0A0R0DCH4"/>
<dbReference type="Proteomes" id="UP000051386">
    <property type="component" value="Unassembled WGS sequence"/>
</dbReference>
<dbReference type="PANTHER" id="PTHR30055">
    <property type="entry name" value="HTH-TYPE TRANSCRIPTIONAL REGULATOR RUTR"/>
    <property type="match status" value="1"/>
</dbReference>
<keyword evidence="5" id="KW-1185">Reference proteome</keyword>
<feature type="DNA-binding region" description="H-T-H motif" evidence="2">
    <location>
        <begin position="31"/>
        <end position="50"/>
    </location>
</feature>
<comment type="caution">
    <text evidence="4">The sequence shown here is derived from an EMBL/GenBank/DDBJ whole genome shotgun (WGS) entry which is preliminary data.</text>
</comment>
<name>A0A0R0DCH4_9GAMM</name>
<dbReference type="EMBL" id="LDJK01000009">
    <property type="protein sequence ID" value="KRG76338.1"/>
    <property type="molecule type" value="Genomic_DNA"/>
</dbReference>
<dbReference type="Pfam" id="PF00440">
    <property type="entry name" value="TetR_N"/>
    <property type="match status" value="1"/>
</dbReference>
<dbReference type="InterPro" id="IPR050109">
    <property type="entry name" value="HTH-type_TetR-like_transc_reg"/>
</dbReference>
<proteinExistence type="predicted"/>
<dbReference type="PANTHER" id="PTHR30055:SF223">
    <property type="entry name" value="HTH-TYPE TRANSCRIPTIONAL REGULATOR UIDR"/>
    <property type="match status" value="1"/>
</dbReference>
<dbReference type="InterPro" id="IPR009057">
    <property type="entry name" value="Homeodomain-like_sf"/>
</dbReference>
<dbReference type="RefSeq" id="WP_057507303.1">
    <property type="nucleotide sequence ID" value="NZ_LDJK01000009.1"/>
</dbReference>
<sequence>MPSLRADAAARRALILDAADHVFGNHGVTAPLDLVVERAQVGRATLYRNFPDRSALIEALLLRTVDRIARQVAELGTRDDALFVLLDGMARRIIDSPALADYWRAVHPDDPTVRGARERVRTLMEAPIQRAIAAGLCRPDLTSTDISLISGMLGAALRGKNREERSALAGRALQLLRAGLQGTGATEA</sequence>